<reference evidence="1 2" key="1">
    <citation type="journal article" date="2014" name="BMC Genomics">
        <title>Comparison of environmental and isolate Sulfobacillus genomes reveals diverse carbon, sulfur, nitrogen, and hydrogen metabolisms.</title>
        <authorList>
            <person name="Justice N.B."/>
            <person name="Norman A."/>
            <person name="Brown C.T."/>
            <person name="Singh A."/>
            <person name="Thomas B.C."/>
            <person name="Banfield J.F."/>
        </authorList>
    </citation>
    <scope>NUCLEOTIDE SEQUENCE [LARGE SCALE GENOMIC DNA]</scope>
    <source>
        <strain evidence="1">AMDSBA5</strain>
    </source>
</reference>
<proteinExistence type="predicted"/>
<dbReference type="EMBL" id="PXYX01000099">
    <property type="protein sequence ID" value="PSR21876.1"/>
    <property type="molecule type" value="Genomic_DNA"/>
</dbReference>
<evidence type="ECO:0000313" key="2">
    <source>
        <dbReference type="Proteomes" id="UP000242705"/>
    </source>
</evidence>
<gene>
    <name evidence="1" type="ORF">C7B47_17030</name>
</gene>
<evidence type="ECO:0000313" key="1">
    <source>
        <dbReference type="EMBL" id="PSR21876.1"/>
    </source>
</evidence>
<protein>
    <submittedName>
        <fullName evidence="1">Uncharacterized protein</fullName>
    </submittedName>
</protein>
<name>A0A2T2WI25_SULTH</name>
<sequence>MNRQTFTRALRTVTLEQFQQYLKAHGWILSKIYTHHNLWLYPPHQAEILLPRDSTVADYVLRLGDAINVLHHSEQRSLDAILIDLQSPSASTPSPPSRRWQCVRCGEVDDDAVCVMPDGTAWHIAWGQCGADCVPLRVSENDA</sequence>
<accession>A0A2T2WI25</accession>
<comment type="caution">
    <text evidence="1">The sequence shown here is derived from an EMBL/GenBank/DDBJ whole genome shotgun (WGS) entry which is preliminary data.</text>
</comment>
<dbReference type="AlphaFoldDB" id="A0A2T2WI25"/>
<dbReference type="Proteomes" id="UP000242705">
    <property type="component" value="Unassembled WGS sequence"/>
</dbReference>
<organism evidence="1 2">
    <name type="scientific">Sulfobacillus thermosulfidooxidans</name>
    <dbReference type="NCBI Taxonomy" id="28034"/>
    <lineage>
        <taxon>Bacteria</taxon>
        <taxon>Bacillati</taxon>
        <taxon>Bacillota</taxon>
        <taxon>Clostridia</taxon>
        <taxon>Eubacteriales</taxon>
        <taxon>Clostridiales Family XVII. Incertae Sedis</taxon>
        <taxon>Sulfobacillus</taxon>
    </lineage>
</organism>